<evidence type="ECO:0000313" key="2">
    <source>
        <dbReference type="Proteomes" id="UP001159363"/>
    </source>
</evidence>
<dbReference type="Proteomes" id="UP001159363">
    <property type="component" value="Chromosome 6"/>
</dbReference>
<name>A0ABQ9H4A2_9NEOP</name>
<dbReference type="EMBL" id="JARBHB010000007">
    <property type="protein sequence ID" value="KAJ8879123.1"/>
    <property type="molecule type" value="Genomic_DNA"/>
</dbReference>
<protein>
    <submittedName>
        <fullName evidence="1">Uncharacterized protein</fullName>
    </submittedName>
</protein>
<organism evidence="1 2">
    <name type="scientific">Dryococelus australis</name>
    <dbReference type="NCBI Taxonomy" id="614101"/>
    <lineage>
        <taxon>Eukaryota</taxon>
        <taxon>Metazoa</taxon>
        <taxon>Ecdysozoa</taxon>
        <taxon>Arthropoda</taxon>
        <taxon>Hexapoda</taxon>
        <taxon>Insecta</taxon>
        <taxon>Pterygota</taxon>
        <taxon>Neoptera</taxon>
        <taxon>Polyneoptera</taxon>
        <taxon>Phasmatodea</taxon>
        <taxon>Verophasmatodea</taxon>
        <taxon>Anareolatae</taxon>
        <taxon>Phasmatidae</taxon>
        <taxon>Eurycanthinae</taxon>
        <taxon>Dryococelus</taxon>
    </lineage>
</organism>
<keyword evidence="2" id="KW-1185">Reference proteome</keyword>
<accession>A0ABQ9H4A2</accession>
<gene>
    <name evidence="1" type="ORF">PR048_019729</name>
</gene>
<evidence type="ECO:0000313" key="1">
    <source>
        <dbReference type="EMBL" id="KAJ8879123.1"/>
    </source>
</evidence>
<reference evidence="1 2" key="1">
    <citation type="submission" date="2023-02" db="EMBL/GenBank/DDBJ databases">
        <title>LHISI_Scaffold_Assembly.</title>
        <authorList>
            <person name="Stuart O.P."/>
            <person name="Cleave R."/>
            <person name="Magrath M.J.L."/>
            <person name="Mikheyev A.S."/>
        </authorList>
    </citation>
    <scope>NUCLEOTIDE SEQUENCE [LARGE SCALE GENOMIC DNA]</scope>
    <source>
        <strain evidence="1">Daus_M_001</strain>
        <tissue evidence="1">Leg muscle</tissue>
    </source>
</reference>
<sequence>MADTLIGSPEQKNKADNFQLIQQIPGYSKNLGAEESDDMAGGDKEQLVSQADTLAALELSNEVVAEYRINQQIYIITIQKKLTDFMRMPNN</sequence>
<comment type="caution">
    <text evidence="1">The sequence shown here is derived from an EMBL/GenBank/DDBJ whole genome shotgun (WGS) entry which is preliminary data.</text>
</comment>
<proteinExistence type="predicted"/>